<comment type="caution">
    <text evidence="1">The sequence shown here is derived from an EMBL/GenBank/DDBJ whole genome shotgun (WGS) entry which is preliminary data.</text>
</comment>
<dbReference type="Proteomes" id="UP001175271">
    <property type="component" value="Unassembled WGS sequence"/>
</dbReference>
<reference evidence="1" key="1">
    <citation type="submission" date="2023-06" db="EMBL/GenBank/DDBJ databases">
        <title>Genomic analysis of the entomopathogenic nematode Steinernema hermaphroditum.</title>
        <authorList>
            <person name="Schwarz E.M."/>
            <person name="Heppert J.K."/>
            <person name="Baniya A."/>
            <person name="Schwartz H.T."/>
            <person name="Tan C.-H."/>
            <person name="Antoshechkin I."/>
            <person name="Sternberg P.W."/>
            <person name="Goodrich-Blair H."/>
            <person name="Dillman A.R."/>
        </authorList>
    </citation>
    <scope>NUCLEOTIDE SEQUENCE</scope>
    <source>
        <strain evidence="1">PS9179</strain>
        <tissue evidence="1">Whole animal</tissue>
    </source>
</reference>
<proteinExistence type="predicted"/>
<protein>
    <submittedName>
        <fullName evidence="1">Uncharacterized protein</fullName>
    </submittedName>
</protein>
<keyword evidence="2" id="KW-1185">Reference proteome</keyword>
<evidence type="ECO:0000313" key="1">
    <source>
        <dbReference type="EMBL" id="KAK0405379.1"/>
    </source>
</evidence>
<sequence length="158" mass="17795">MEPVVLQKDSTAKEQHEAKTLLGLSFKLFASTSDIGGRNEIVLIAAPLKSLLKDKADFFKVYLVQQHSDTAALTAVLNESCGRLENIATQLSDYEKFHELIDRYGANASTPVDLVSVKTKLFSLRKIPELSKCFDEYEIQLDAEVFSFKEIDFQEFLV</sequence>
<dbReference type="EMBL" id="JAUCMV010000004">
    <property type="protein sequence ID" value="KAK0405379.1"/>
    <property type="molecule type" value="Genomic_DNA"/>
</dbReference>
<dbReference type="AlphaFoldDB" id="A0AA39LQB4"/>
<name>A0AA39LQB4_9BILA</name>
<gene>
    <name evidence="1" type="ORF">QR680_017956</name>
</gene>
<accession>A0AA39LQB4</accession>
<organism evidence="1 2">
    <name type="scientific">Steinernema hermaphroditum</name>
    <dbReference type="NCBI Taxonomy" id="289476"/>
    <lineage>
        <taxon>Eukaryota</taxon>
        <taxon>Metazoa</taxon>
        <taxon>Ecdysozoa</taxon>
        <taxon>Nematoda</taxon>
        <taxon>Chromadorea</taxon>
        <taxon>Rhabditida</taxon>
        <taxon>Tylenchina</taxon>
        <taxon>Panagrolaimomorpha</taxon>
        <taxon>Strongyloidoidea</taxon>
        <taxon>Steinernematidae</taxon>
        <taxon>Steinernema</taxon>
    </lineage>
</organism>
<evidence type="ECO:0000313" key="2">
    <source>
        <dbReference type="Proteomes" id="UP001175271"/>
    </source>
</evidence>